<dbReference type="CDD" id="cd00200">
    <property type="entry name" value="WD40"/>
    <property type="match status" value="1"/>
</dbReference>
<proteinExistence type="inferred from homology"/>
<keyword evidence="5 12" id="KW-0175">Coiled coil</keyword>
<dbReference type="Proteomes" id="UP000813427">
    <property type="component" value="Unassembled WGS sequence"/>
</dbReference>
<dbReference type="PROSITE" id="PS50082">
    <property type="entry name" value="WD_REPEATS_2"/>
    <property type="match status" value="5"/>
</dbReference>
<name>A0A8K0W955_9HYPO</name>
<evidence type="ECO:0000313" key="16">
    <source>
        <dbReference type="Proteomes" id="UP000813427"/>
    </source>
</evidence>
<comment type="caution">
    <text evidence="15">The sequence shown here is derived from an EMBL/GenBank/DDBJ whole genome shotgun (WGS) entry which is preliminary data.</text>
</comment>
<dbReference type="PRINTS" id="PR00320">
    <property type="entry name" value="GPROTEINBRPT"/>
</dbReference>
<comment type="function">
    <text evidence="10">Involved in mitochondrial fission. Acts as an adapter protein required to form mitochondrial fission complexes. Formation of these complexes is required to promote constriction and fission of the mitochondrial compartment at a late step in mitochondrial division.</text>
</comment>
<dbReference type="PROSITE" id="PS50294">
    <property type="entry name" value="WD_REPEATS_REGION"/>
    <property type="match status" value="4"/>
</dbReference>
<evidence type="ECO:0000313" key="15">
    <source>
        <dbReference type="EMBL" id="KAH7238820.1"/>
    </source>
</evidence>
<dbReference type="SMART" id="SM00558">
    <property type="entry name" value="JmjC"/>
    <property type="match status" value="1"/>
</dbReference>
<dbReference type="InterPro" id="IPR036322">
    <property type="entry name" value="WD40_repeat_dom_sf"/>
</dbReference>
<evidence type="ECO:0000256" key="2">
    <source>
        <dbReference type="ARBA" id="ARBA00022574"/>
    </source>
</evidence>
<organism evidence="15 16">
    <name type="scientific">Fusarium tricinctum</name>
    <dbReference type="NCBI Taxonomy" id="61284"/>
    <lineage>
        <taxon>Eukaryota</taxon>
        <taxon>Fungi</taxon>
        <taxon>Dikarya</taxon>
        <taxon>Ascomycota</taxon>
        <taxon>Pezizomycotina</taxon>
        <taxon>Sordariomycetes</taxon>
        <taxon>Hypocreomycetidae</taxon>
        <taxon>Hypocreales</taxon>
        <taxon>Nectriaceae</taxon>
        <taxon>Fusarium</taxon>
        <taxon>Fusarium tricinctum species complex</taxon>
    </lineage>
</organism>
<evidence type="ECO:0000256" key="11">
    <source>
        <dbReference type="PROSITE-ProRule" id="PRU00221"/>
    </source>
</evidence>
<dbReference type="AlphaFoldDB" id="A0A8K0W955"/>
<dbReference type="InterPro" id="IPR001680">
    <property type="entry name" value="WD40_rpt"/>
</dbReference>
<evidence type="ECO:0000256" key="10">
    <source>
        <dbReference type="ARBA" id="ARBA00043913"/>
    </source>
</evidence>
<dbReference type="InterPro" id="IPR020472">
    <property type="entry name" value="WD40_PAC1"/>
</dbReference>
<dbReference type="InterPro" id="IPR015943">
    <property type="entry name" value="WD40/YVTN_repeat-like_dom_sf"/>
</dbReference>
<dbReference type="SUPFAM" id="SSF50978">
    <property type="entry name" value="WD40 repeat-like"/>
    <property type="match status" value="1"/>
</dbReference>
<feature type="repeat" description="WD" evidence="11">
    <location>
        <begin position="312"/>
        <end position="353"/>
    </location>
</feature>
<dbReference type="Gene3D" id="6.10.280.220">
    <property type="match status" value="1"/>
</dbReference>
<gene>
    <name evidence="15" type="ORF">BKA59DRAFT_403605</name>
</gene>
<accession>A0A8K0W955</accession>
<feature type="coiled-coil region" evidence="12">
    <location>
        <begin position="209"/>
        <end position="253"/>
    </location>
</feature>
<dbReference type="PROSITE" id="PS51184">
    <property type="entry name" value="JMJC"/>
    <property type="match status" value="1"/>
</dbReference>
<dbReference type="InterPro" id="IPR041667">
    <property type="entry name" value="Cupin_8"/>
</dbReference>
<feature type="repeat" description="WD" evidence="11">
    <location>
        <begin position="509"/>
        <end position="531"/>
    </location>
</feature>
<feature type="domain" description="JmjC" evidence="14">
    <location>
        <begin position="955"/>
        <end position="1129"/>
    </location>
</feature>
<dbReference type="CDD" id="cd22881">
    <property type="entry name" value="Mdv1_N"/>
    <property type="match status" value="1"/>
</dbReference>
<dbReference type="Pfam" id="PF13621">
    <property type="entry name" value="Cupin_8"/>
    <property type="match status" value="1"/>
</dbReference>
<feature type="repeat" description="WD" evidence="11">
    <location>
        <begin position="532"/>
        <end position="571"/>
    </location>
</feature>
<dbReference type="SUPFAM" id="SSF51197">
    <property type="entry name" value="Clavaminate synthase-like"/>
    <property type="match status" value="1"/>
</dbReference>
<dbReference type="Gene3D" id="2.60.120.650">
    <property type="entry name" value="Cupin"/>
    <property type="match status" value="1"/>
</dbReference>
<keyword evidence="4" id="KW-1000">Mitochondrion outer membrane</keyword>
<reference evidence="15" key="1">
    <citation type="journal article" date="2021" name="Nat. Commun.">
        <title>Genetic determinants of endophytism in the Arabidopsis root mycobiome.</title>
        <authorList>
            <person name="Mesny F."/>
            <person name="Miyauchi S."/>
            <person name="Thiergart T."/>
            <person name="Pickel B."/>
            <person name="Atanasova L."/>
            <person name="Karlsson M."/>
            <person name="Huettel B."/>
            <person name="Barry K.W."/>
            <person name="Haridas S."/>
            <person name="Chen C."/>
            <person name="Bauer D."/>
            <person name="Andreopoulos W."/>
            <person name="Pangilinan J."/>
            <person name="LaButti K."/>
            <person name="Riley R."/>
            <person name="Lipzen A."/>
            <person name="Clum A."/>
            <person name="Drula E."/>
            <person name="Henrissat B."/>
            <person name="Kohler A."/>
            <person name="Grigoriev I.V."/>
            <person name="Martin F.M."/>
            <person name="Hacquard S."/>
        </authorList>
    </citation>
    <scope>NUCLEOTIDE SEQUENCE</scope>
    <source>
        <strain evidence="15">MPI-SDFR-AT-0068</strain>
    </source>
</reference>
<evidence type="ECO:0000256" key="9">
    <source>
        <dbReference type="ARBA" id="ARBA00039789"/>
    </source>
</evidence>
<protein>
    <recommendedName>
        <fullName evidence="9">Mitochondrial division protein 1</fullName>
    </recommendedName>
</protein>
<evidence type="ECO:0000256" key="7">
    <source>
        <dbReference type="ARBA" id="ARBA00023136"/>
    </source>
</evidence>
<dbReference type="PANTHER" id="PTHR12461">
    <property type="entry name" value="HYPOXIA-INDUCIBLE FACTOR 1 ALPHA INHIBITOR-RELATED"/>
    <property type="match status" value="1"/>
</dbReference>
<evidence type="ECO:0000256" key="6">
    <source>
        <dbReference type="ARBA" id="ARBA00023128"/>
    </source>
</evidence>
<keyword evidence="2 11" id="KW-0853">WD repeat</keyword>
<dbReference type="SMART" id="SM00320">
    <property type="entry name" value="WD40"/>
    <property type="match status" value="6"/>
</dbReference>
<keyword evidence="3" id="KW-0677">Repeat</keyword>
<evidence type="ECO:0000256" key="1">
    <source>
        <dbReference type="ARBA" id="ARBA00004570"/>
    </source>
</evidence>
<feature type="repeat" description="WD" evidence="11">
    <location>
        <begin position="354"/>
        <end position="386"/>
    </location>
</feature>
<evidence type="ECO:0000256" key="5">
    <source>
        <dbReference type="ARBA" id="ARBA00023054"/>
    </source>
</evidence>
<keyword evidence="16" id="KW-1185">Reference proteome</keyword>
<evidence type="ECO:0000259" key="14">
    <source>
        <dbReference type="PROSITE" id="PS51184"/>
    </source>
</evidence>
<dbReference type="PANTHER" id="PTHR12461:SF101">
    <property type="entry name" value="TRNA WYBUTOSINE-SYNTHESIZING PROTEIN 4"/>
    <property type="match status" value="1"/>
</dbReference>
<dbReference type="InterPro" id="IPR019775">
    <property type="entry name" value="WD40_repeat_CS"/>
</dbReference>
<dbReference type="FunFam" id="2.130.10.10:FF:000881">
    <property type="entry name" value="Mitochondrial division protein 1"/>
    <property type="match status" value="1"/>
</dbReference>
<dbReference type="OrthoDB" id="496at2759"/>
<evidence type="ECO:0000256" key="13">
    <source>
        <dbReference type="SAM" id="MobiDB-lite"/>
    </source>
</evidence>
<evidence type="ECO:0000256" key="8">
    <source>
        <dbReference type="ARBA" id="ARBA00038415"/>
    </source>
</evidence>
<dbReference type="EMBL" id="JAGPXF010000006">
    <property type="protein sequence ID" value="KAH7238820.1"/>
    <property type="molecule type" value="Genomic_DNA"/>
</dbReference>
<evidence type="ECO:0000256" key="12">
    <source>
        <dbReference type="SAM" id="Coils"/>
    </source>
</evidence>
<sequence length="1129" mass="127475">MANQEAHYGFDEGGDDDQSIVSTRGLEAFSRKVTTTATHLIGPNAEATAHHYQTAMAEVHKQMKRPTVQRSMFAMARTTPTDLMRSRLSTHEIQHRALTYLPDELLANIPEHENPYSLFQGFQASFPELTDEGKKFQRRVSRGRKMLEDSDGTPGSPKKLTQLKKEKAAMMHEFGLLGTRKSMASYEIREIDNKIANLHGMRRIILDRLAGLEQDEAMLEHDISEMEIRVDEAQALVDEAEEIERNTRTQDEQDLVGDADDHDHEFMSQSVYEKIPASEASSTPRKTKKVHRKKSMPILHEHFEPGTAIRELRAHKDTITAIDFDAPFGTMVTAALDDTVRVWDLNAGRCMGYMEGHTASVRALQVEDNILATGSMDATIRLWDLSKAHYDPHGGLGKDDDEDAIAFGTDNHLEPPPGSMADCALYTLESHVDEITALHFRGDVMVSGSADKTIRHWDLEKGRCVQTLDVMWAAAASMTTTDSTWRPTGRSQSSSADFVGALQVFETALACGTADGMVRLWDLRSGQVHRSLVGHTGAVTCLQFDDVHLVTGSVDRSIRIWDLRTGSIYDAYAYDNPITDMMFDARRIVSAAGEDVVKVYDKVEGRQWECGAGITAAEEGKTPAIVERVPAYEQVLIRYLDTTRALVESSRTKPGGSLNTLSIDVEDYEIFGGTSPNYEENPNLGADPSVNAMIQLLARQARILIAFHEHLISNNDTRTFSEDLIQRRIADLISISSSKFYAYRYDLLPLIWRQIYTDACILDSFRLILRPLSSGEVLSEDVLDIVVEKLDRALITAGGGGRQQWLEDILQYLEESWASSKPYERPTKRRRYDGSPERGFSRLESNGRPELSPERKCPRYSGWTITQFEDYMNNNSGEPRPIVFLDLIRGWPALTDRPWKNPEYLLSKTFGGRRLVPVEIGRSYVDEGWGQELIQFRDFLSRYVEGDYFATGETGYLAQHNLFQQIPSLRNDICIPDFCWIDVPPHPTTPSLNQPPVHMPQLNAWFGPARTITPLHTDGYHNLLCQVVGTKYIRLYPPRATHAMRPRAPEHGVDMSNTSGLDVGVLEGWDEKPEDITDEDLKKMREELEGVEYWECVLEPGDTLVIPIGWWHYVRSLSVSFSVSFWWNS</sequence>
<dbReference type="GO" id="GO:0005741">
    <property type="term" value="C:mitochondrial outer membrane"/>
    <property type="evidence" value="ECO:0007669"/>
    <property type="project" value="UniProtKB-SubCell"/>
</dbReference>
<feature type="repeat" description="WD" evidence="11">
    <location>
        <begin position="428"/>
        <end position="467"/>
    </location>
</feature>
<keyword evidence="6" id="KW-0496">Mitochondrion</keyword>
<evidence type="ECO:0000256" key="4">
    <source>
        <dbReference type="ARBA" id="ARBA00022787"/>
    </source>
</evidence>
<dbReference type="Gene3D" id="2.130.10.10">
    <property type="entry name" value="YVTN repeat-like/Quinoprotein amine dehydrogenase"/>
    <property type="match status" value="2"/>
</dbReference>
<dbReference type="InterPro" id="IPR003347">
    <property type="entry name" value="JmjC_dom"/>
</dbReference>
<dbReference type="PROSITE" id="PS00678">
    <property type="entry name" value="WD_REPEATS_1"/>
    <property type="match status" value="3"/>
</dbReference>
<dbReference type="Pfam" id="PF00400">
    <property type="entry name" value="WD40"/>
    <property type="match status" value="4"/>
</dbReference>
<evidence type="ECO:0000256" key="3">
    <source>
        <dbReference type="ARBA" id="ARBA00022737"/>
    </source>
</evidence>
<feature type="region of interest" description="Disordered" evidence="13">
    <location>
        <begin position="825"/>
        <end position="855"/>
    </location>
</feature>
<keyword evidence="7" id="KW-0472">Membrane</keyword>
<comment type="subcellular location">
    <subcellularLocation>
        <location evidence="1">Mitochondrion outer membrane</location>
        <topology evidence="1">Peripheral membrane protein</topology>
        <orientation evidence="1">Cytoplasmic side</orientation>
    </subcellularLocation>
</comment>
<comment type="similarity">
    <text evidence="8">Belongs to the WD repeat MDV1/CAF4 family.</text>
</comment>